<evidence type="ECO:0000313" key="1">
    <source>
        <dbReference type="EMBL" id="SVC40702.1"/>
    </source>
</evidence>
<proteinExistence type="predicted"/>
<feature type="non-terminal residue" evidence="1">
    <location>
        <position position="60"/>
    </location>
</feature>
<dbReference type="AlphaFoldDB" id="A0A382M032"/>
<protein>
    <submittedName>
        <fullName evidence="1">Uncharacterized protein</fullName>
    </submittedName>
</protein>
<sequence>MRDRVGFMQGRLSPPVDGRIQAFPRDRWREEFILADEVDLRIMEWTLDQERLLENPLMTV</sequence>
<dbReference type="EMBL" id="UINC01089527">
    <property type="protein sequence ID" value="SVC40702.1"/>
    <property type="molecule type" value="Genomic_DNA"/>
</dbReference>
<gene>
    <name evidence="1" type="ORF">METZ01_LOCUS293556</name>
</gene>
<name>A0A382M032_9ZZZZ</name>
<accession>A0A382M032</accession>
<organism evidence="1">
    <name type="scientific">marine metagenome</name>
    <dbReference type="NCBI Taxonomy" id="408172"/>
    <lineage>
        <taxon>unclassified sequences</taxon>
        <taxon>metagenomes</taxon>
        <taxon>ecological metagenomes</taxon>
    </lineage>
</organism>
<reference evidence="1" key="1">
    <citation type="submission" date="2018-05" db="EMBL/GenBank/DDBJ databases">
        <authorList>
            <person name="Lanie J.A."/>
            <person name="Ng W.-L."/>
            <person name="Kazmierczak K.M."/>
            <person name="Andrzejewski T.M."/>
            <person name="Davidsen T.M."/>
            <person name="Wayne K.J."/>
            <person name="Tettelin H."/>
            <person name="Glass J.I."/>
            <person name="Rusch D."/>
            <person name="Podicherti R."/>
            <person name="Tsui H.-C.T."/>
            <person name="Winkler M.E."/>
        </authorList>
    </citation>
    <scope>NUCLEOTIDE SEQUENCE</scope>
</reference>